<proteinExistence type="inferred from homology"/>
<dbReference type="PANTHER" id="PTHR30487:SF0">
    <property type="entry name" value="PREPILIN LEADER PEPTIDASE_N-METHYLTRANSFERASE-RELATED"/>
    <property type="match status" value="1"/>
</dbReference>
<name>A0A447ULP7_CITKO</name>
<dbReference type="PRINTS" id="PR00864">
    <property type="entry name" value="PREPILNPTASE"/>
</dbReference>
<dbReference type="GO" id="GO:0004190">
    <property type="term" value="F:aspartic-type endopeptidase activity"/>
    <property type="evidence" value="ECO:0007669"/>
    <property type="project" value="InterPro"/>
</dbReference>
<keyword evidence="3" id="KW-1133">Transmembrane helix</keyword>
<evidence type="ECO:0000259" key="4">
    <source>
        <dbReference type="Pfam" id="PF01478"/>
    </source>
</evidence>
<protein>
    <submittedName>
        <fullName evidence="5">T2SS leader peptidase GspO</fullName>
    </submittedName>
</protein>
<gene>
    <name evidence="5" type="primary">gspO_1</name>
    <name evidence="5" type="ORF">NCTC11075_02442</name>
</gene>
<dbReference type="PANTHER" id="PTHR30487">
    <property type="entry name" value="TYPE 4 PREPILIN-LIKE PROTEINS LEADER PEPTIDE-PROCESSING ENZYME"/>
    <property type="match status" value="1"/>
</dbReference>
<feature type="transmembrane region" description="Helical" evidence="3">
    <location>
        <begin position="16"/>
        <end position="32"/>
    </location>
</feature>
<keyword evidence="3" id="KW-0812">Transmembrane</keyword>
<dbReference type="Proteomes" id="UP000270272">
    <property type="component" value="Chromosome"/>
</dbReference>
<feature type="domain" description="Prepilin type IV endopeptidase peptidase" evidence="4">
    <location>
        <begin position="21"/>
        <end position="126"/>
    </location>
</feature>
<keyword evidence="3" id="KW-0472">Membrane</keyword>
<evidence type="ECO:0000313" key="6">
    <source>
        <dbReference type="Proteomes" id="UP000270272"/>
    </source>
</evidence>
<dbReference type="GO" id="GO:0005886">
    <property type="term" value="C:plasma membrane"/>
    <property type="evidence" value="ECO:0007669"/>
    <property type="project" value="TreeGrafter"/>
</dbReference>
<accession>A0A447ULP7</accession>
<feature type="transmembrane region" description="Helical" evidence="3">
    <location>
        <begin position="146"/>
        <end position="166"/>
    </location>
</feature>
<organism evidence="5 6">
    <name type="scientific">Citrobacter koseri</name>
    <name type="common">Citrobacter diversus</name>
    <dbReference type="NCBI Taxonomy" id="545"/>
    <lineage>
        <taxon>Bacteria</taxon>
        <taxon>Pseudomonadati</taxon>
        <taxon>Pseudomonadota</taxon>
        <taxon>Gammaproteobacteria</taxon>
        <taxon>Enterobacterales</taxon>
        <taxon>Enterobacteriaceae</taxon>
        <taxon>Citrobacter</taxon>
    </lineage>
</organism>
<dbReference type="InterPro" id="IPR014032">
    <property type="entry name" value="Peptidase_A24A_bac"/>
</dbReference>
<reference evidence="5 6" key="1">
    <citation type="submission" date="2018-12" db="EMBL/GenBank/DDBJ databases">
        <authorList>
            <consortium name="Pathogen Informatics"/>
        </authorList>
    </citation>
    <scope>NUCLEOTIDE SEQUENCE [LARGE SCALE GENOMIC DNA]</scope>
    <source>
        <strain evidence="5 6">NCTC11075</strain>
    </source>
</reference>
<feature type="transmembrane region" description="Helical" evidence="3">
    <location>
        <begin position="113"/>
        <end position="134"/>
    </location>
</feature>
<evidence type="ECO:0000256" key="3">
    <source>
        <dbReference type="SAM" id="Phobius"/>
    </source>
</evidence>
<dbReference type="GO" id="GO:0006465">
    <property type="term" value="P:signal peptide processing"/>
    <property type="evidence" value="ECO:0007669"/>
    <property type="project" value="TreeGrafter"/>
</dbReference>
<comment type="similarity">
    <text evidence="1 2">Belongs to the peptidase A24 family.</text>
</comment>
<feature type="transmembrane region" description="Helical" evidence="3">
    <location>
        <begin position="66"/>
        <end position="84"/>
    </location>
</feature>
<evidence type="ECO:0000256" key="2">
    <source>
        <dbReference type="RuleBase" id="RU003793"/>
    </source>
</evidence>
<dbReference type="InterPro" id="IPR000045">
    <property type="entry name" value="Prepilin_IV_endopep_pep"/>
</dbReference>
<dbReference type="InterPro" id="IPR050882">
    <property type="entry name" value="Prepilin_peptidase/N-MTase"/>
</dbReference>
<evidence type="ECO:0000313" key="5">
    <source>
        <dbReference type="EMBL" id="VEB90175.1"/>
    </source>
</evidence>
<sequence>MVSATFNEDDMMQPDLPFLIIYLLLSALSGIYDARTGLLPDRFTCPLLWSGLLYYLCCLPDHLPDALWGAIAGYGGFAFLYWGYRLLYRKEGLGYGDIKFLAALGAWHRWESLPLLVFLAALIASINVMAMYVINGKGALKNPLPFGPFLAAAGFIIGWKTLLSGVNRPL</sequence>
<dbReference type="Pfam" id="PF01478">
    <property type="entry name" value="Peptidase_A24"/>
    <property type="match status" value="1"/>
</dbReference>
<dbReference type="Gene3D" id="1.20.120.1220">
    <property type="match status" value="1"/>
</dbReference>
<dbReference type="AlphaFoldDB" id="A0A447ULP7"/>
<dbReference type="EMBL" id="LR134204">
    <property type="protein sequence ID" value="VEB90175.1"/>
    <property type="molecule type" value="Genomic_DNA"/>
</dbReference>
<evidence type="ECO:0000256" key="1">
    <source>
        <dbReference type="ARBA" id="ARBA00005801"/>
    </source>
</evidence>